<reference evidence="2 3" key="2">
    <citation type="journal article" date="2012" name="Eukaryot. Cell">
        <title>Genome update of Botrytis cinerea strains B05.10 and T4.</title>
        <authorList>
            <person name="Staats M."/>
            <person name="van Kan J.A."/>
        </authorList>
    </citation>
    <scope>NUCLEOTIDE SEQUENCE [LARGE SCALE GENOMIC DNA]</scope>
    <source>
        <strain evidence="2 3">B05.10</strain>
    </source>
</reference>
<feature type="region of interest" description="Disordered" evidence="1">
    <location>
        <begin position="201"/>
        <end position="223"/>
    </location>
</feature>
<gene>
    <name evidence="2" type="ORF">BCIN_01g08700</name>
</gene>
<sequence length="1036" mass="113397">MMSSAYPIDPEGPKPMSVAASTIASNITSSQGLTGDQPSQKSPLRPNAPTSLPSSILSLPSGMGRKISSGDRSFTPSSRQLCVVNSPGLRTPPQGHSLQYSQKSPFSTAPISRHASQSDYFEGRHPSTPSRSRGGHGEVNLVSSGASPLLPTEGSPMLATSSKNSNIGSLEYSCTTDSMSSIRDRIIAPYKARKLSSESLTMVKKQARRNTEGVRKKRKRRCRGTCNQGMKMEAKRLAAAERDYNSHWLPPTQVAPTALEDTKLPNTRKDHCLPRRLGKRRLMSEPAAPIVSRRWSSVEIGTHQLKLRPLLKPNSGQHVQESQPTTRNAFFGSSPLVERNRSSSFTAGARYNDTVRSLRERLTVRKVSNNQMLKPSAITLRRPSASNKSDMSSTMGTSPFLTTPGAMSAIPSLSSRYPTYSENLPQGTEAYIITREDVEAVMELLQVGLLHTQEDHLPVSAVSGSSRDQSPRGSRLSSLSFTNKGVVPVARPSSCEIHIHAAQSDNSKEASQLGNSTTRTFSPNLSRSPTCIMNPEISGNPENFLGISQTNFGGLDRLSEGNPESVHEVIWEEHSQQESHLSERDHVHLEGESECSSQASTNRDDIASPGHDDARNSFYHLENPDQDHRRSKNKGTFDPTDARMSISKWSWQCEPAVNEDGVNFITIVEQESPKDHVISFPPLPRKSTNEWRSPLPDISTAIRESRLLGDMLSKGSHVRPSHSLYSIGIDARTAISSPMLSDMATTPITRSPWLNETTISPPERVCSWLDNFESDALKRQKSESGIQRKKSIIKAHPKAPARSGNAAAIGSSLGSCTGVRRCASSQTLSKSRKATIFNSLSVESNQCKGKKSWFKHLQDVAFPKLNTESGAEPASFWSTLATRNSSKDPVTCSIPSSPTSPHDNLRGGKKTCHNIQPVISPGISETISATRSSARQSLSLIQDKYTSIPQLDLNLYIPKRTPSSPRVSAARESLLKIQARFPSIPKPDHSGIYDSVTGIRRKNTVECLKYCRHLLHNCDHNARGSNMSSPSVDWIG</sequence>
<feature type="compositionally biased region" description="Polar residues" evidence="1">
    <location>
        <begin position="384"/>
        <end position="401"/>
    </location>
</feature>
<evidence type="ECO:0000313" key="3">
    <source>
        <dbReference type="Proteomes" id="UP000001798"/>
    </source>
</evidence>
<dbReference type="KEGG" id="bfu:BCIN_01g08700"/>
<reference evidence="2 3" key="3">
    <citation type="journal article" date="2017" name="Mol. Plant Pathol.">
        <title>A gapless genome sequence of the fungus Botrytis cinerea.</title>
        <authorList>
            <person name="Van Kan J.A."/>
            <person name="Stassen J.H."/>
            <person name="Mosbach A."/>
            <person name="Van Der Lee T.A."/>
            <person name="Faino L."/>
            <person name="Farmer A.D."/>
            <person name="Papasotiriou D.G."/>
            <person name="Zhou S."/>
            <person name="Seidl M.F."/>
            <person name="Cottam E."/>
            <person name="Edel D."/>
            <person name="Hahn M."/>
            <person name="Schwartz D.C."/>
            <person name="Dietrich R.A."/>
            <person name="Widdison S."/>
            <person name="Scalliet G."/>
        </authorList>
    </citation>
    <scope>NUCLEOTIDE SEQUENCE [LARGE SCALE GENOMIC DNA]</scope>
    <source>
        <strain evidence="2 3">B05.10</strain>
    </source>
</reference>
<feature type="compositionally biased region" description="Polar residues" evidence="1">
    <location>
        <begin position="314"/>
        <end position="328"/>
    </location>
</feature>
<feature type="compositionally biased region" description="Polar residues" evidence="1">
    <location>
        <begin position="94"/>
        <end position="119"/>
    </location>
</feature>
<evidence type="ECO:0000313" key="2">
    <source>
        <dbReference type="EMBL" id="ATZ46235.1"/>
    </source>
</evidence>
<evidence type="ECO:0000256" key="1">
    <source>
        <dbReference type="SAM" id="MobiDB-lite"/>
    </source>
</evidence>
<dbReference type="OrthoDB" id="3518224at2759"/>
<feature type="compositionally biased region" description="Polar residues" evidence="1">
    <location>
        <begin position="31"/>
        <end position="42"/>
    </location>
</feature>
<organism evidence="2 3">
    <name type="scientific">Botryotinia fuckeliana (strain B05.10)</name>
    <name type="common">Noble rot fungus</name>
    <name type="synonym">Botrytis cinerea</name>
    <dbReference type="NCBI Taxonomy" id="332648"/>
    <lineage>
        <taxon>Eukaryota</taxon>
        <taxon>Fungi</taxon>
        <taxon>Dikarya</taxon>
        <taxon>Ascomycota</taxon>
        <taxon>Pezizomycotina</taxon>
        <taxon>Leotiomycetes</taxon>
        <taxon>Helotiales</taxon>
        <taxon>Sclerotiniaceae</taxon>
        <taxon>Botrytis</taxon>
    </lineage>
</organism>
<feature type="compositionally biased region" description="Low complexity" evidence="1">
    <location>
        <begin position="49"/>
        <end position="61"/>
    </location>
</feature>
<accession>A0A384J6L6</accession>
<dbReference type="RefSeq" id="XP_024546546.1">
    <property type="nucleotide sequence ID" value="XM_024690777.1"/>
</dbReference>
<feature type="region of interest" description="Disordered" evidence="1">
    <location>
        <begin position="383"/>
        <end position="403"/>
    </location>
</feature>
<keyword evidence="3" id="KW-1185">Reference proteome</keyword>
<feature type="compositionally biased region" description="Polar residues" evidence="1">
    <location>
        <begin position="503"/>
        <end position="531"/>
    </location>
</feature>
<name>A0A384J6L6_BOTFB</name>
<feature type="compositionally biased region" description="Basic and acidic residues" evidence="1">
    <location>
        <begin position="573"/>
        <end position="591"/>
    </location>
</feature>
<feature type="region of interest" description="Disordered" evidence="1">
    <location>
        <begin position="313"/>
        <end position="335"/>
    </location>
</feature>
<protein>
    <submittedName>
        <fullName evidence="2">Uncharacterized protein</fullName>
    </submittedName>
</protein>
<reference evidence="2 3" key="1">
    <citation type="journal article" date="2011" name="PLoS Genet.">
        <title>Genomic analysis of the necrotrophic fungal pathogens Sclerotinia sclerotiorum and Botrytis cinerea.</title>
        <authorList>
            <person name="Amselem J."/>
            <person name="Cuomo C.A."/>
            <person name="van Kan J.A."/>
            <person name="Viaud M."/>
            <person name="Benito E.P."/>
            <person name="Couloux A."/>
            <person name="Coutinho P.M."/>
            <person name="de Vries R.P."/>
            <person name="Dyer P.S."/>
            <person name="Fillinger S."/>
            <person name="Fournier E."/>
            <person name="Gout L."/>
            <person name="Hahn M."/>
            <person name="Kohn L."/>
            <person name="Lapalu N."/>
            <person name="Plummer K.M."/>
            <person name="Pradier J.M."/>
            <person name="Quevillon E."/>
            <person name="Sharon A."/>
            <person name="Simon A."/>
            <person name="ten Have A."/>
            <person name="Tudzynski B."/>
            <person name="Tudzynski P."/>
            <person name="Wincker P."/>
            <person name="Andrew M."/>
            <person name="Anthouard V."/>
            <person name="Beever R.E."/>
            <person name="Beffa R."/>
            <person name="Benoit I."/>
            <person name="Bouzid O."/>
            <person name="Brault B."/>
            <person name="Chen Z."/>
            <person name="Choquer M."/>
            <person name="Collemare J."/>
            <person name="Cotton P."/>
            <person name="Danchin E.G."/>
            <person name="Da Silva C."/>
            <person name="Gautier A."/>
            <person name="Giraud C."/>
            <person name="Giraud T."/>
            <person name="Gonzalez C."/>
            <person name="Grossetete S."/>
            <person name="Guldener U."/>
            <person name="Henrissat B."/>
            <person name="Howlett B.J."/>
            <person name="Kodira C."/>
            <person name="Kretschmer M."/>
            <person name="Lappartient A."/>
            <person name="Leroch M."/>
            <person name="Levis C."/>
            <person name="Mauceli E."/>
            <person name="Neuveglise C."/>
            <person name="Oeser B."/>
            <person name="Pearson M."/>
            <person name="Poulain J."/>
            <person name="Poussereau N."/>
            <person name="Quesneville H."/>
            <person name="Rascle C."/>
            <person name="Schumacher J."/>
            <person name="Segurens B."/>
            <person name="Sexton A."/>
            <person name="Silva E."/>
            <person name="Sirven C."/>
            <person name="Soanes D.M."/>
            <person name="Talbot N.J."/>
            <person name="Templeton M."/>
            <person name="Yandava C."/>
            <person name="Yarden O."/>
            <person name="Zeng Q."/>
            <person name="Rollins J.A."/>
            <person name="Lebrun M.H."/>
            <person name="Dickman M."/>
        </authorList>
    </citation>
    <scope>NUCLEOTIDE SEQUENCE [LARGE SCALE GENOMIC DNA]</scope>
    <source>
        <strain evidence="2 3">B05.10</strain>
    </source>
</reference>
<dbReference type="VEuPathDB" id="FungiDB:Bcin01g08700"/>
<dbReference type="Proteomes" id="UP000001798">
    <property type="component" value="Chromosome 1"/>
</dbReference>
<feature type="region of interest" description="Disordered" evidence="1">
    <location>
        <begin position="23"/>
        <end position="166"/>
    </location>
</feature>
<feature type="region of interest" description="Disordered" evidence="1">
    <location>
        <begin position="503"/>
        <end position="537"/>
    </location>
</feature>
<proteinExistence type="predicted"/>
<feature type="region of interest" description="Disordered" evidence="1">
    <location>
        <begin position="573"/>
        <end position="641"/>
    </location>
</feature>
<feature type="compositionally biased region" description="Polar residues" evidence="1">
    <location>
        <begin position="70"/>
        <end position="80"/>
    </location>
</feature>
<feature type="region of interest" description="Disordered" evidence="1">
    <location>
        <begin position="888"/>
        <end position="907"/>
    </location>
</feature>
<dbReference type="EMBL" id="CP009805">
    <property type="protein sequence ID" value="ATZ46235.1"/>
    <property type="molecule type" value="Genomic_DNA"/>
</dbReference>
<dbReference type="AlphaFoldDB" id="A0A384J6L6"/>
<feature type="compositionally biased region" description="Basic and acidic residues" evidence="1">
    <location>
        <begin position="602"/>
        <end position="615"/>
    </location>
</feature>
<dbReference type="GeneID" id="5441736"/>
<feature type="compositionally biased region" description="Polar residues" evidence="1">
    <location>
        <begin position="888"/>
        <end position="902"/>
    </location>
</feature>